<dbReference type="SUPFAM" id="SSF88723">
    <property type="entry name" value="PIN domain-like"/>
    <property type="match status" value="1"/>
</dbReference>
<dbReference type="InterPro" id="IPR029060">
    <property type="entry name" value="PIN-like_dom_sf"/>
</dbReference>
<evidence type="ECO:0000259" key="1">
    <source>
        <dbReference type="Pfam" id="PF01850"/>
    </source>
</evidence>
<dbReference type="STRING" id="54262.CHITON_0905"/>
<evidence type="ECO:0000313" key="3">
    <source>
        <dbReference type="Proteomes" id="UP000093069"/>
    </source>
</evidence>
<organism evidence="2 3">
    <name type="scientific">Thermococcus chitonophagus</name>
    <dbReference type="NCBI Taxonomy" id="54262"/>
    <lineage>
        <taxon>Archaea</taxon>
        <taxon>Methanobacteriati</taxon>
        <taxon>Methanobacteriota</taxon>
        <taxon>Thermococci</taxon>
        <taxon>Thermococcales</taxon>
        <taxon>Thermococcaceae</taxon>
        <taxon>Thermococcus</taxon>
    </lineage>
</organism>
<sequence length="90" mass="10352">MFMQKRERFDTVFKYLSEFILENIELGIIGLLLPNKEILNETVALSKEFGLLPNDALIATTCKFYGVSRIATLDKDFEKVLFLEVLHQAP</sequence>
<dbReference type="GeneID" id="33322591"/>
<name>A0A170SJ62_9EURY</name>
<accession>A0A170SJ62</accession>
<proteinExistence type="predicted"/>
<gene>
    <name evidence="2" type="ORF">CHITON_0905</name>
</gene>
<dbReference type="Pfam" id="PF01850">
    <property type="entry name" value="PIN"/>
    <property type="match status" value="1"/>
</dbReference>
<dbReference type="InterPro" id="IPR002716">
    <property type="entry name" value="PIN_dom"/>
</dbReference>
<protein>
    <recommendedName>
        <fullName evidence="1">PIN domain-containing protein</fullName>
    </recommendedName>
</protein>
<dbReference type="RefSeq" id="WP_084448866.1">
    <property type="nucleotide sequence ID" value="NZ_CP015193.1"/>
</dbReference>
<dbReference type="Gene3D" id="3.40.50.1010">
    <property type="entry name" value="5'-nuclease"/>
    <property type="match status" value="1"/>
</dbReference>
<dbReference type="Proteomes" id="UP000093069">
    <property type="component" value="Chromosome I"/>
</dbReference>
<evidence type="ECO:0000313" key="2">
    <source>
        <dbReference type="EMBL" id="CUX77684.1"/>
    </source>
</evidence>
<dbReference type="EMBL" id="LN999010">
    <property type="protein sequence ID" value="CUX77684.1"/>
    <property type="molecule type" value="Genomic_DNA"/>
</dbReference>
<dbReference type="PANTHER" id="PTHR39677:SF4">
    <property type="entry name" value="RIBONUCLEASE VAPC6"/>
    <property type="match status" value="1"/>
</dbReference>
<feature type="domain" description="PIN" evidence="1">
    <location>
        <begin position="23"/>
        <end position="80"/>
    </location>
</feature>
<dbReference type="PANTHER" id="PTHR39677">
    <property type="entry name" value="RIBONUCLEASE VAPC6"/>
    <property type="match status" value="1"/>
</dbReference>
<reference evidence="3" key="1">
    <citation type="submission" date="2016-01" db="EMBL/GenBank/DDBJ databases">
        <authorList>
            <person name="Vorgias C.E."/>
        </authorList>
    </citation>
    <scope>NUCLEOTIDE SEQUENCE [LARGE SCALE GENOMIC DNA]</scope>
</reference>
<dbReference type="KEGG" id="tch:CHITON_0905"/>
<dbReference type="AlphaFoldDB" id="A0A170SJ62"/>